<feature type="region of interest" description="Disordered" evidence="4">
    <location>
        <begin position="245"/>
        <end position="275"/>
    </location>
</feature>
<dbReference type="SMART" id="SM00862">
    <property type="entry name" value="Trans_reg_C"/>
    <property type="match status" value="1"/>
</dbReference>
<dbReference type="Pfam" id="PF00486">
    <property type="entry name" value="Trans_reg_C"/>
    <property type="match status" value="1"/>
</dbReference>
<name>A0ABW7STW5_9ACTN</name>
<evidence type="ECO:0000256" key="4">
    <source>
        <dbReference type="SAM" id="MobiDB-lite"/>
    </source>
</evidence>
<keyword evidence="7" id="KW-1185">Reference proteome</keyword>
<dbReference type="Pfam" id="PF03704">
    <property type="entry name" value="BTAD"/>
    <property type="match status" value="1"/>
</dbReference>
<dbReference type="SMART" id="SM00028">
    <property type="entry name" value="TPR"/>
    <property type="match status" value="7"/>
</dbReference>
<dbReference type="Pfam" id="PF13424">
    <property type="entry name" value="TPR_12"/>
    <property type="match status" value="1"/>
</dbReference>
<accession>A0ABW7STW5</accession>
<dbReference type="InterPro" id="IPR001867">
    <property type="entry name" value="OmpR/PhoB-type_DNA-bd"/>
</dbReference>
<evidence type="ECO:0000256" key="1">
    <source>
        <dbReference type="ARBA" id="ARBA00005820"/>
    </source>
</evidence>
<feature type="domain" description="OmpR/PhoB-type" evidence="5">
    <location>
        <begin position="1"/>
        <end position="93"/>
    </location>
</feature>
<evidence type="ECO:0000313" key="7">
    <source>
        <dbReference type="Proteomes" id="UP001611075"/>
    </source>
</evidence>
<dbReference type="Gene3D" id="1.10.10.10">
    <property type="entry name" value="Winged helix-like DNA-binding domain superfamily/Winged helix DNA-binding domain"/>
    <property type="match status" value="1"/>
</dbReference>
<protein>
    <submittedName>
        <fullName evidence="6">AfsR/SARP family transcriptional regulator</fullName>
    </submittedName>
</protein>
<dbReference type="SUPFAM" id="SSF48452">
    <property type="entry name" value="TPR-like"/>
    <property type="match status" value="3"/>
</dbReference>
<evidence type="ECO:0000313" key="6">
    <source>
        <dbReference type="EMBL" id="MFI0797165.1"/>
    </source>
</evidence>
<dbReference type="Gene3D" id="3.40.50.300">
    <property type="entry name" value="P-loop containing nucleotide triphosphate hydrolases"/>
    <property type="match status" value="1"/>
</dbReference>
<proteinExistence type="inferred from homology"/>
<dbReference type="PANTHER" id="PTHR47691">
    <property type="entry name" value="REGULATOR-RELATED"/>
    <property type="match status" value="1"/>
</dbReference>
<dbReference type="Proteomes" id="UP001611075">
    <property type="component" value="Unassembled WGS sequence"/>
</dbReference>
<dbReference type="CDD" id="cd15831">
    <property type="entry name" value="BTAD"/>
    <property type="match status" value="1"/>
</dbReference>
<dbReference type="InterPro" id="IPR019734">
    <property type="entry name" value="TPR_rpt"/>
</dbReference>
<evidence type="ECO:0000256" key="2">
    <source>
        <dbReference type="ARBA" id="ARBA00023125"/>
    </source>
</evidence>
<dbReference type="EMBL" id="JBIRPU010000049">
    <property type="protein sequence ID" value="MFI0797165.1"/>
    <property type="molecule type" value="Genomic_DNA"/>
</dbReference>
<dbReference type="InterPro" id="IPR036388">
    <property type="entry name" value="WH-like_DNA-bd_sf"/>
</dbReference>
<dbReference type="SMART" id="SM01043">
    <property type="entry name" value="BTAD"/>
    <property type="match status" value="1"/>
</dbReference>
<dbReference type="InterPro" id="IPR016032">
    <property type="entry name" value="Sig_transdc_resp-reg_C-effctor"/>
</dbReference>
<dbReference type="InterPro" id="IPR011990">
    <property type="entry name" value="TPR-like_helical_dom_sf"/>
</dbReference>
<sequence length="1041" mass="112212">MEFRVLGTVEVWAHGVQVDLGGRQPRLVLATLLLEPDRVVAVDRLIDLVWGPTPPRSARGTVQALVSRLRTALRQAGVPVELIGRAPGYLLRVDPLAVDAHRFTDMVARARARAAGDDVVALFDQALALWRGEPLADVADEEVRHRLCAGLREARWTAVEDRADVLLRRGRSRQVADELTDAVARQPGRQRLVGQLMLALYREGGADRALATYRQVRDRLADELGLDPAPALRRLEERILRADPTLGPPADVAGPGGDDRSALVRPAGLPHSSTTLTGRDAELERLDAGLAEPAGRTRIWVISGTAGVGKTALALHWAHRVRAEFPDGQLHLDLRGFDADREPMPVETALTHLLTALGVDPRAVPDGLDGRTALLRSLLAGRDMLLVLDNARHADQVLPLIPSRGTVLVTSRHRLGDLVVRADARLLPLDVLTPVASVRLLATLLGAAAVRADPASAAKLARLCGHLPLALRIAAANVQSAGRADIAGLVRELADGDRLAGLTVDGAEEGAVTKAFALSYRVLSGPQRELFRRLGLVPGASITAGPAGAVAGVPVPTATRRLRALAAAHLLERHPGERYRFHDLLRRYAVDRLTAEDDEAARGVARRRLFDHYLDTADAAGRRVIPHFVRLPRPVAADPFPDTDAALAWLDAEWANLTAAVEEAARCGPRRYAWHLTDALRAYFHQRGRREEWLNAATVALAAAQTDGDARAQAAMHQSIALVQVNSGRYEEAREHLLEGLRCSDADSWQEGRAGILNNLSAVHQRLGDPHAAIDCARLSLALNRRSGNDGGEAMSLANLGFSHWQLGAFAEADAHFRAALERGERAGAHYNVAVLLVDLANVHRDRGDPDGADDLYARALAANRELGYRYGEATALAGRAVLWSDTDRAELARADAERAVTLTREIGDAGTEAWAADALGRVLLALGHPGEAAEQHRRSLELARRTRFCWCEATALTSLAAAELAGGDPEAAGRHGRAALGLATRSGYRPLEIRASYLLARLAERSADTAEAARLDGQATRLARETGYALPGRPAPQPQR</sequence>
<dbReference type="PANTHER" id="PTHR47691:SF3">
    <property type="entry name" value="HTH-TYPE TRANSCRIPTIONAL REGULATOR RV0890C-RELATED"/>
    <property type="match status" value="1"/>
</dbReference>
<comment type="similarity">
    <text evidence="1">Belongs to the AfsR/DnrI/RedD regulatory family.</text>
</comment>
<dbReference type="PRINTS" id="PR00364">
    <property type="entry name" value="DISEASERSIST"/>
</dbReference>
<keyword evidence="2 3" id="KW-0238">DNA-binding</keyword>
<dbReference type="RefSeq" id="WP_396685931.1">
    <property type="nucleotide sequence ID" value="NZ_JBIRPU010000049.1"/>
</dbReference>
<evidence type="ECO:0000256" key="3">
    <source>
        <dbReference type="PROSITE-ProRule" id="PRU01091"/>
    </source>
</evidence>
<dbReference type="InterPro" id="IPR027417">
    <property type="entry name" value="P-loop_NTPase"/>
</dbReference>
<dbReference type="InterPro" id="IPR005158">
    <property type="entry name" value="BTAD"/>
</dbReference>
<dbReference type="SUPFAM" id="SSF46894">
    <property type="entry name" value="C-terminal effector domain of the bipartite response regulators"/>
    <property type="match status" value="1"/>
</dbReference>
<comment type="caution">
    <text evidence="6">The sequence shown here is derived from an EMBL/GenBank/DDBJ whole genome shotgun (WGS) entry which is preliminary data.</text>
</comment>
<dbReference type="SUPFAM" id="SSF52540">
    <property type="entry name" value="P-loop containing nucleoside triphosphate hydrolases"/>
    <property type="match status" value="1"/>
</dbReference>
<dbReference type="PROSITE" id="PS51755">
    <property type="entry name" value="OMPR_PHOB"/>
    <property type="match status" value="1"/>
</dbReference>
<feature type="DNA-binding region" description="OmpR/PhoB-type" evidence="3">
    <location>
        <begin position="1"/>
        <end position="93"/>
    </location>
</feature>
<dbReference type="Gene3D" id="1.25.40.10">
    <property type="entry name" value="Tetratricopeptide repeat domain"/>
    <property type="match status" value="3"/>
</dbReference>
<dbReference type="Pfam" id="PF13374">
    <property type="entry name" value="TPR_10"/>
    <property type="match status" value="1"/>
</dbReference>
<gene>
    <name evidence="6" type="ORF">ACH4OY_31485</name>
</gene>
<organism evidence="6 7">
    <name type="scientific">Micromonospora rubida</name>
    <dbReference type="NCBI Taxonomy" id="2697657"/>
    <lineage>
        <taxon>Bacteria</taxon>
        <taxon>Bacillati</taxon>
        <taxon>Actinomycetota</taxon>
        <taxon>Actinomycetes</taxon>
        <taxon>Micromonosporales</taxon>
        <taxon>Micromonosporaceae</taxon>
        <taxon>Micromonospora</taxon>
    </lineage>
</organism>
<reference evidence="6 7" key="1">
    <citation type="submission" date="2024-10" db="EMBL/GenBank/DDBJ databases">
        <title>The Natural Products Discovery Center: Release of the First 8490 Sequenced Strains for Exploring Actinobacteria Biosynthetic Diversity.</title>
        <authorList>
            <person name="Kalkreuter E."/>
            <person name="Kautsar S.A."/>
            <person name="Yang D."/>
            <person name="Bader C.D."/>
            <person name="Teijaro C.N."/>
            <person name="Fluegel L."/>
            <person name="Davis C.M."/>
            <person name="Simpson J.R."/>
            <person name="Lauterbach L."/>
            <person name="Steele A.D."/>
            <person name="Gui C."/>
            <person name="Meng S."/>
            <person name="Li G."/>
            <person name="Viehrig K."/>
            <person name="Ye F."/>
            <person name="Su P."/>
            <person name="Kiefer A.F."/>
            <person name="Nichols A."/>
            <person name="Cepeda A.J."/>
            <person name="Yan W."/>
            <person name="Fan B."/>
            <person name="Jiang Y."/>
            <person name="Adhikari A."/>
            <person name="Zheng C.-J."/>
            <person name="Schuster L."/>
            <person name="Cowan T.M."/>
            <person name="Smanski M.J."/>
            <person name="Chevrette M.G."/>
            <person name="De Carvalho L.P.S."/>
            <person name="Shen B."/>
        </authorList>
    </citation>
    <scope>NUCLEOTIDE SEQUENCE [LARGE SCALE GENOMIC DNA]</scope>
    <source>
        <strain evidence="6 7">NPDC021253</strain>
    </source>
</reference>
<evidence type="ECO:0000259" key="5">
    <source>
        <dbReference type="PROSITE" id="PS51755"/>
    </source>
</evidence>